<name>A0A194UZ18_CYTMA</name>
<evidence type="ECO:0000313" key="3">
    <source>
        <dbReference type="Proteomes" id="UP000078576"/>
    </source>
</evidence>
<dbReference type="AlphaFoldDB" id="A0A194UZ18"/>
<dbReference type="OrthoDB" id="3045089at2759"/>
<keyword evidence="3" id="KW-1185">Reference proteome</keyword>
<accession>A0A194UZ18</accession>
<gene>
    <name evidence="2" type="ORF">VP1G_04257</name>
</gene>
<protein>
    <submittedName>
        <fullName evidence="2">Uncharacterized protein</fullName>
    </submittedName>
</protein>
<evidence type="ECO:0000313" key="2">
    <source>
        <dbReference type="EMBL" id="KUI56940.1"/>
    </source>
</evidence>
<organism evidence="2 3">
    <name type="scientific">Cytospora mali</name>
    <name type="common">Apple Valsa canker fungus</name>
    <name type="synonym">Valsa mali</name>
    <dbReference type="NCBI Taxonomy" id="578113"/>
    <lineage>
        <taxon>Eukaryota</taxon>
        <taxon>Fungi</taxon>
        <taxon>Dikarya</taxon>
        <taxon>Ascomycota</taxon>
        <taxon>Pezizomycotina</taxon>
        <taxon>Sordariomycetes</taxon>
        <taxon>Sordariomycetidae</taxon>
        <taxon>Diaporthales</taxon>
        <taxon>Cytosporaceae</taxon>
        <taxon>Cytospora</taxon>
    </lineage>
</organism>
<sequence>MQQVEKLCKDQRYISGIEGTPVTALETAVSKIWQRLEDFNLKLHKYATSLAEEGSGNVFKDTARKIQTYTRVIDIGEDNHNPTVAPSPPRQSGHPLQGYKIERDAIRRVRFLKRVESENPHRTHFVTDPESKSNKKDIRVFDRIILVSQRTATVTNREAHNHQDKADSDHSSPFKSEEMEYQDEDIGKIISNILNVPSRKEPVVKKDTKRYDNMPARDPSRHVQPILKKAPPTAGFSTHPYAVPSQLQV</sequence>
<proteinExistence type="predicted"/>
<feature type="region of interest" description="Disordered" evidence="1">
    <location>
        <begin position="77"/>
        <end position="96"/>
    </location>
</feature>
<dbReference type="Proteomes" id="UP000078576">
    <property type="component" value="Unassembled WGS sequence"/>
</dbReference>
<reference evidence="3" key="1">
    <citation type="submission" date="2014-12" db="EMBL/GenBank/DDBJ databases">
        <title>Genome Sequence of Valsa Canker Pathogens Uncovers a Specific Adaption of Colonization on Woody Bark.</title>
        <authorList>
            <person name="Yin Z."/>
            <person name="Liu H."/>
            <person name="Gao X."/>
            <person name="Li Z."/>
            <person name="Song N."/>
            <person name="Ke X."/>
            <person name="Dai Q."/>
            <person name="Wu Y."/>
            <person name="Sun Y."/>
            <person name="Xu J.-R."/>
            <person name="Kang Z.K."/>
            <person name="Wang L."/>
            <person name="Huang L."/>
        </authorList>
    </citation>
    <scope>NUCLEOTIDE SEQUENCE [LARGE SCALE GENOMIC DNA]</scope>
    <source>
        <strain evidence="3">SXYL134</strain>
    </source>
</reference>
<dbReference type="EMBL" id="KN714694">
    <property type="protein sequence ID" value="KUI56940.1"/>
    <property type="molecule type" value="Genomic_DNA"/>
</dbReference>
<feature type="compositionally biased region" description="Basic and acidic residues" evidence="1">
    <location>
        <begin position="157"/>
        <end position="178"/>
    </location>
</feature>
<feature type="region of interest" description="Disordered" evidence="1">
    <location>
        <begin position="155"/>
        <end position="180"/>
    </location>
</feature>
<evidence type="ECO:0000256" key="1">
    <source>
        <dbReference type="SAM" id="MobiDB-lite"/>
    </source>
</evidence>